<evidence type="ECO:0000313" key="2">
    <source>
        <dbReference type="Proteomes" id="UP001163603"/>
    </source>
</evidence>
<evidence type="ECO:0000313" key="1">
    <source>
        <dbReference type="EMBL" id="KAJ0040076.1"/>
    </source>
</evidence>
<comment type="caution">
    <text evidence="1">The sequence shown here is derived from an EMBL/GenBank/DDBJ whole genome shotgun (WGS) entry which is preliminary data.</text>
</comment>
<dbReference type="EMBL" id="CM047740">
    <property type="protein sequence ID" value="KAJ0040076.1"/>
    <property type="molecule type" value="Genomic_DNA"/>
</dbReference>
<reference evidence="2" key="1">
    <citation type="journal article" date="2023" name="G3 (Bethesda)">
        <title>Genome assembly and association tests identify interacting loci associated with vigor, precocity, and sex in interspecific pistachio rootstocks.</title>
        <authorList>
            <person name="Palmer W."/>
            <person name="Jacygrad E."/>
            <person name="Sagayaradj S."/>
            <person name="Cavanaugh K."/>
            <person name="Han R."/>
            <person name="Bertier L."/>
            <person name="Beede B."/>
            <person name="Kafkas S."/>
            <person name="Golino D."/>
            <person name="Preece J."/>
            <person name="Michelmore R."/>
        </authorList>
    </citation>
    <scope>NUCLEOTIDE SEQUENCE [LARGE SCALE GENOMIC DNA]</scope>
</reference>
<accession>A0ACC0YR49</accession>
<organism evidence="1 2">
    <name type="scientific">Pistacia integerrima</name>
    <dbReference type="NCBI Taxonomy" id="434235"/>
    <lineage>
        <taxon>Eukaryota</taxon>
        <taxon>Viridiplantae</taxon>
        <taxon>Streptophyta</taxon>
        <taxon>Embryophyta</taxon>
        <taxon>Tracheophyta</taxon>
        <taxon>Spermatophyta</taxon>
        <taxon>Magnoliopsida</taxon>
        <taxon>eudicotyledons</taxon>
        <taxon>Gunneridae</taxon>
        <taxon>Pentapetalae</taxon>
        <taxon>rosids</taxon>
        <taxon>malvids</taxon>
        <taxon>Sapindales</taxon>
        <taxon>Anacardiaceae</taxon>
        <taxon>Pistacia</taxon>
    </lineage>
</organism>
<proteinExistence type="predicted"/>
<keyword evidence="2" id="KW-1185">Reference proteome</keyword>
<sequence length="338" mass="39342">MMALALLLQWIFMPVIFILFLHSYTQKCNKLPLWNFPLLGVLPNFLINFHRLHDKLTEVLERSHGSLLIKPSWFAQNDLFLTSDPANVHHIMSTNFQNYPKGPEWREKFDIFGDDGIFNSDFEAWELHRKVARALFSHQKFQQLATKTMREITQKGLVPVLEHVSEQNKEFDLKDLLNRGTFDFACAITTGYNPNFLSMEQPEVPFVKAIDDACEAIFFRYVLPERLWKLQRWMGIGKERKLSNGWRSLDCFWEECLSYKREKMSQVVATTNENEDEESYIDFLECYLSGNEVTGATPSEKVMRDNVIGLTLGAEGTTSITLSWFFWLLSKNNPSIEA</sequence>
<name>A0ACC0YR49_9ROSI</name>
<protein>
    <submittedName>
        <fullName evidence="1">Uncharacterized protein</fullName>
    </submittedName>
</protein>
<gene>
    <name evidence="1" type="ORF">Pint_27141</name>
</gene>
<dbReference type="Proteomes" id="UP001163603">
    <property type="component" value="Chromosome 5"/>
</dbReference>